<dbReference type="Proteomes" id="UP000242243">
    <property type="component" value="Unassembled WGS sequence"/>
</dbReference>
<name>A0A1I5NXH9_9BACI</name>
<dbReference type="RefSeq" id="WP_143423379.1">
    <property type="nucleotide sequence ID" value="NZ_BJWI01000010.1"/>
</dbReference>
<gene>
    <name evidence="2" type="ORF">SAMN05421839_11176</name>
</gene>
<dbReference type="EMBL" id="FOXC01000011">
    <property type="protein sequence ID" value="SFP26483.1"/>
    <property type="molecule type" value="Genomic_DNA"/>
</dbReference>
<feature type="coiled-coil region" evidence="1">
    <location>
        <begin position="29"/>
        <end position="70"/>
    </location>
</feature>
<evidence type="ECO:0000313" key="3">
    <source>
        <dbReference type="Proteomes" id="UP000242243"/>
    </source>
</evidence>
<dbReference type="PROSITE" id="PS51257">
    <property type="entry name" value="PROKAR_LIPOPROTEIN"/>
    <property type="match status" value="1"/>
</dbReference>
<proteinExistence type="predicted"/>
<protein>
    <submittedName>
        <fullName evidence="2">Uncharacterized protein</fullName>
    </submittedName>
</protein>
<organism evidence="2 3">
    <name type="scientific">Halolactibacillus halophilus</name>
    <dbReference type="NCBI Taxonomy" id="306540"/>
    <lineage>
        <taxon>Bacteria</taxon>
        <taxon>Bacillati</taxon>
        <taxon>Bacillota</taxon>
        <taxon>Bacilli</taxon>
        <taxon>Bacillales</taxon>
        <taxon>Bacillaceae</taxon>
        <taxon>Halolactibacillus</taxon>
    </lineage>
</organism>
<accession>A0A1I5NXH9</accession>
<dbReference type="AlphaFoldDB" id="A0A1I5NXH9"/>
<sequence length="72" mass="8180">MIMIKTVISTIGVITLALVLFGCSSDKEIELIEQINTETNNTVDELKNDISEITRLNKELREDLEQQSKELD</sequence>
<keyword evidence="1" id="KW-0175">Coiled coil</keyword>
<reference evidence="2 3" key="1">
    <citation type="submission" date="2016-10" db="EMBL/GenBank/DDBJ databases">
        <authorList>
            <person name="de Groot N.N."/>
        </authorList>
    </citation>
    <scope>NUCLEOTIDE SEQUENCE [LARGE SCALE GENOMIC DNA]</scope>
    <source>
        <strain evidence="2 3">DSM 17073</strain>
    </source>
</reference>
<evidence type="ECO:0000256" key="1">
    <source>
        <dbReference type="SAM" id="Coils"/>
    </source>
</evidence>
<evidence type="ECO:0000313" key="2">
    <source>
        <dbReference type="EMBL" id="SFP26483.1"/>
    </source>
</evidence>